<proteinExistence type="predicted"/>
<feature type="compositionally biased region" description="Polar residues" evidence="1">
    <location>
        <begin position="124"/>
        <end position="133"/>
    </location>
</feature>
<feature type="region of interest" description="Disordered" evidence="1">
    <location>
        <begin position="220"/>
        <end position="251"/>
    </location>
</feature>
<feature type="compositionally biased region" description="Basic and acidic residues" evidence="1">
    <location>
        <begin position="105"/>
        <end position="122"/>
    </location>
</feature>
<gene>
    <name evidence="2" type="ORF">EJ02DRAFT_98192</name>
</gene>
<feature type="compositionally biased region" description="Polar residues" evidence="1">
    <location>
        <begin position="16"/>
        <end position="31"/>
    </location>
</feature>
<organism evidence="2 3">
    <name type="scientific">Clathrospora elynae</name>
    <dbReference type="NCBI Taxonomy" id="706981"/>
    <lineage>
        <taxon>Eukaryota</taxon>
        <taxon>Fungi</taxon>
        <taxon>Dikarya</taxon>
        <taxon>Ascomycota</taxon>
        <taxon>Pezizomycotina</taxon>
        <taxon>Dothideomycetes</taxon>
        <taxon>Pleosporomycetidae</taxon>
        <taxon>Pleosporales</taxon>
        <taxon>Diademaceae</taxon>
        <taxon>Clathrospora</taxon>
    </lineage>
</organism>
<feature type="region of interest" description="Disordered" evidence="1">
    <location>
        <begin position="1"/>
        <end position="140"/>
    </location>
</feature>
<sequence length="251" mass="27994">MGVLNSRTHDLWKWQVHQQQKTRSSNIQPGPTNLKMKHESPEDILASTKGFNSDEFGSGDDGSANDSEEDEASQGVSSDSSDEECSDDNKSQPEKKHKVSLRCIKKGDDTHRGSPKRPREDDNVSIQWSMNDPPQQPTFHYPPNYQYQPQASQASLSHQNGMFGSLPHHSAPPISMLPQPHNAMLVNHTELYNPNYAAEIGLPTQLYYDTIHQTPLPAQSIQIPDVPTPKKARKGKRIGSRGGTLAHRRTT</sequence>
<evidence type="ECO:0000313" key="3">
    <source>
        <dbReference type="Proteomes" id="UP000800038"/>
    </source>
</evidence>
<feature type="compositionally biased region" description="Basic residues" evidence="1">
    <location>
        <begin position="95"/>
        <end position="104"/>
    </location>
</feature>
<protein>
    <submittedName>
        <fullName evidence="2">Uncharacterized protein</fullName>
    </submittedName>
</protein>
<dbReference type="Proteomes" id="UP000800038">
    <property type="component" value="Unassembled WGS sequence"/>
</dbReference>
<accession>A0A6A5SFL4</accession>
<keyword evidence="3" id="KW-1185">Reference proteome</keyword>
<dbReference type="OrthoDB" id="3681541at2759"/>
<feature type="compositionally biased region" description="Basic residues" evidence="1">
    <location>
        <begin position="230"/>
        <end position="239"/>
    </location>
</feature>
<evidence type="ECO:0000313" key="2">
    <source>
        <dbReference type="EMBL" id="KAF1936197.1"/>
    </source>
</evidence>
<evidence type="ECO:0000256" key="1">
    <source>
        <dbReference type="SAM" id="MobiDB-lite"/>
    </source>
</evidence>
<dbReference type="AlphaFoldDB" id="A0A6A5SFL4"/>
<reference evidence="2" key="1">
    <citation type="journal article" date="2020" name="Stud. Mycol.">
        <title>101 Dothideomycetes genomes: a test case for predicting lifestyles and emergence of pathogens.</title>
        <authorList>
            <person name="Haridas S."/>
            <person name="Albert R."/>
            <person name="Binder M."/>
            <person name="Bloem J."/>
            <person name="Labutti K."/>
            <person name="Salamov A."/>
            <person name="Andreopoulos B."/>
            <person name="Baker S."/>
            <person name="Barry K."/>
            <person name="Bills G."/>
            <person name="Bluhm B."/>
            <person name="Cannon C."/>
            <person name="Castanera R."/>
            <person name="Culley D."/>
            <person name="Daum C."/>
            <person name="Ezra D."/>
            <person name="Gonzalez J."/>
            <person name="Henrissat B."/>
            <person name="Kuo A."/>
            <person name="Liang C."/>
            <person name="Lipzen A."/>
            <person name="Lutzoni F."/>
            <person name="Magnuson J."/>
            <person name="Mondo S."/>
            <person name="Nolan M."/>
            <person name="Ohm R."/>
            <person name="Pangilinan J."/>
            <person name="Park H.-J."/>
            <person name="Ramirez L."/>
            <person name="Alfaro M."/>
            <person name="Sun H."/>
            <person name="Tritt A."/>
            <person name="Yoshinaga Y."/>
            <person name="Zwiers L.-H."/>
            <person name="Turgeon B."/>
            <person name="Goodwin S."/>
            <person name="Spatafora J."/>
            <person name="Crous P."/>
            <person name="Grigoriev I."/>
        </authorList>
    </citation>
    <scope>NUCLEOTIDE SEQUENCE</scope>
    <source>
        <strain evidence="2">CBS 161.51</strain>
    </source>
</reference>
<dbReference type="EMBL" id="ML976204">
    <property type="protein sequence ID" value="KAF1936197.1"/>
    <property type="molecule type" value="Genomic_DNA"/>
</dbReference>
<name>A0A6A5SFL4_9PLEO</name>